<dbReference type="GO" id="GO:0004832">
    <property type="term" value="F:valine-tRNA ligase activity"/>
    <property type="evidence" value="ECO:0007669"/>
    <property type="project" value="UniProtKB-EC"/>
</dbReference>
<sequence>VTAEYPVDHPEFNDGTAEHQMQSLIDLITAVRNIRNEANAPLSSPIDMLIQTDNSTLKEIFESNRDYIDRFCHTKELQIGSDIQAPKLSMSAVITDATVFVPLAELVDLKDEQARVQKDVDKFESEVARSERKLANKRFVENAPDAVVDEEKKKQADYQSKLDAAKERLQQISSEM</sequence>
<keyword evidence="5" id="KW-0067">ATP-binding</keyword>
<organism evidence="15 16">
    <name type="scientific">Lentilactobacillus parabuchneri</name>
    <dbReference type="NCBI Taxonomy" id="152331"/>
    <lineage>
        <taxon>Bacteria</taxon>
        <taxon>Bacillati</taxon>
        <taxon>Bacillota</taxon>
        <taxon>Bacilli</taxon>
        <taxon>Lactobacillales</taxon>
        <taxon>Lactobacillaceae</taxon>
        <taxon>Lentilactobacillus</taxon>
    </lineage>
</organism>
<evidence type="ECO:0000256" key="8">
    <source>
        <dbReference type="ARBA" id="ARBA00023146"/>
    </source>
</evidence>
<dbReference type="PANTHER" id="PTHR11946">
    <property type="entry name" value="VALYL-TRNA SYNTHETASES"/>
    <property type="match status" value="1"/>
</dbReference>
<protein>
    <recommendedName>
        <fullName evidence="9">Valine--tRNA ligase</fullName>
        <ecNumber evidence="1">6.1.1.9</ecNumber>
    </recommendedName>
    <alternativeName>
        <fullName evidence="10">Valyl-tRNA synthetase</fullName>
    </alternativeName>
</protein>
<dbReference type="InterPro" id="IPR037118">
    <property type="entry name" value="Val-tRNA_synth_C_sf"/>
</dbReference>
<reference evidence="15 16" key="1">
    <citation type="submission" date="2019-11" db="EMBL/GenBank/DDBJ databases">
        <title>Draft Genome Sequence of Plant Growth-Promoting Rhizosphere-Associated Bacteria.</title>
        <authorList>
            <person name="Vasilyev I.Y."/>
            <person name="Radchenko V."/>
            <person name="Ilnitskaya E.V."/>
        </authorList>
    </citation>
    <scope>NUCLEOTIDE SEQUENCE [LARGE SCALE GENOMIC DNA]</scope>
    <source>
        <strain evidence="15 16">VRA_07sq_f</strain>
    </source>
</reference>
<keyword evidence="4" id="KW-0547">Nucleotide-binding</keyword>
<keyword evidence="7 13" id="KW-0175">Coiled coil</keyword>
<dbReference type="GO" id="GO:0006438">
    <property type="term" value="P:valyl-tRNA aminoacylation"/>
    <property type="evidence" value="ECO:0007669"/>
    <property type="project" value="InterPro"/>
</dbReference>
<dbReference type="Gene3D" id="1.10.287.380">
    <property type="entry name" value="Valyl-tRNA synthetase, C-terminal domain"/>
    <property type="match status" value="1"/>
</dbReference>
<feature type="non-terminal residue" evidence="15">
    <location>
        <position position="1"/>
    </location>
</feature>
<evidence type="ECO:0000256" key="2">
    <source>
        <dbReference type="ARBA" id="ARBA00022490"/>
    </source>
</evidence>
<keyword evidence="2" id="KW-0963">Cytoplasm</keyword>
<dbReference type="EC" id="6.1.1.9" evidence="1"/>
<comment type="catalytic activity">
    <reaction evidence="11">
        <text>tRNA(Val) + L-valine + ATP = L-valyl-tRNA(Val) + AMP + diphosphate</text>
        <dbReference type="Rhea" id="RHEA:10704"/>
        <dbReference type="Rhea" id="RHEA-COMP:9672"/>
        <dbReference type="Rhea" id="RHEA-COMP:9708"/>
        <dbReference type="ChEBI" id="CHEBI:30616"/>
        <dbReference type="ChEBI" id="CHEBI:33019"/>
        <dbReference type="ChEBI" id="CHEBI:57762"/>
        <dbReference type="ChEBI" id="CHEBI:78442"/>
        <dbReference type="ChEBI" id="CHEBI:78537"/>
        <dbReference type="ChEBI" id="CHEBI:456215"/>
        <dbReference type="EC" id="6.1.1.9"/>
    </reaction>
</comment>
<keyword evidence="8" id="KW-0030">Aminoacyl-tRNA synthetase</keyword>
<evidence type="ECO:0000313" key="16">
    <source>
        <dbReference type="Proteomes" id="UP000491237"/>
    </source>
</evidence>
<comment type="similarity">
    <text evidence="12">Belongs to the class-I aminoacyl-tRNA synthetase family. ValS type 1 subfamily.</text>
</comment>
<dbReference type="SUPFAM" id="SSF47323">
    <property type="entry name" value="Anticodon-binding domain of a subclass of class I aminoacyl-tRNA synthetases"/>
    <property type="match status" value="1"/>
</dbReference>
<evidence type="ECO:0000256" key="10">
    <source>
        <dbReference type="ARBA" id="ARBA00029936"/>
    </source>
</evidence>
<name>A0A844EMX7_9LACO</name>
<proteinExistence type="inferred from homology"/>
<evidence type="ECO:0000259" key="14">
    <source>
        <dbReference type="Pfam" id="PF10458"/>
    </source>
</evidence>
<comment type="caution">
    <text evidence="15">The sequence shown here is derived from an EMBL/GenBank/DDBJ whole genome shotgun (WGS) entry which is preliminary data.</text>
</comment>
<evidence type="ECO:0000256" key="6">
    <source>
        <dbReference type="ARBA" id="ARBA00022917"/>
    </source>
</evidence>
<accession>A0A844EMX7</accession>
<evidence type="ECO:0000256" key="1">
    <source>
        <dbReference type="ARBA" id="ARBA00013169"/>
    </source>
</evidence>
<evidence type="ECO:0000256" key="4">
    <source>
        <dbReference type="ARBA" id="ARBA00022741"/>
    </source>
</evidence>
<evidence type="ECO:0000256" key="7">
    <source>
        <dbReference type="ARBA" id="ARBA00023054"/>
    </source>
</evidence>
<evidence type="ECO:0000256" key="5">
    <source>
        <dbReference type="ARBA" id="ARBA00022840"/>
    </source>
</evidence>
<dbReference type="Proteomes" id="UP000491237">
    <property type="component" value="Unassembled WGS sequence"/>
</dbReference>
<dbReference type="GO" id="GO:0005829">
    <property type="term" value="C:cytosol"/>
    <property type="evidence" value="ECO:0007669"/>
    <property type="project" value="TreeGrafter"/>
</dbReference>
<evidence type="ECO:0000256" key="3">
    <source>
        <dbReference type="ARBA" id="ARBA00022598"/>
    </source>
</evidence>
<dbReference type="Pfam" id="PF10458">
    <property type="entry name" value="Val_tRNA-synt_C"/>
    <property type="match status" value="1"/>
</dbReference>
<feature type="domain" description="Valyl-tRNA synthetase tRNA-binding arm" evidence="14">
    <location>
        <begin position="108"/>
        <end position="172"/>
    </location>
</feature>
<dbReference type="InterPro" id="IPR002303">
    <property type="entry name" value="Valyl-tRNA_ligase"/>
</dbReference>
<keyword evidence="6" id="KW-0648">Protein biosynthesis</keyword>
<keyword evidence="3 15" id="KW-0436">Ligase</keyword>
<dbReference type="InterPro" id="IPR009080">
    <property type="entry name" value="tRNAsynth_Ia_anticodon-bd"/>
</dbReference>
<gene>
    <name evidence="15" type="primary">valS</name>
    <name evidence="15" type="ORF">GKC44_08760</name>
</gene>
<evidence type="ECO:0000256" key="12">
    <source>
        <dbReference type="ARBA" id="ARBA00060830"/>
    </source>
</evidence>
<dbReference type="PANTHER" id="PTHR11946:SF93">
    <property type="entry name" value="VALINE--TRNA LIGASE, CHLOROPLASTIC_MITOCHONDRIAL 2"/>
    <property type="match status" value="1"/>
</dbReference>
<feature type="coiled-coil region" evidence="13">
    <location>
        <begin position="106"/>
        <end position="175"/>
    </location>
</feature>
<dbReference type="FunFam" id="1.10.287.380:FF:000001">
    <property type="entry name" value="Valine--tRNA ligase"/>
    <property type="match status" value="1"/>
</dbReference>
<evidence type="ECO:0000313" key="15">
    <source>
        <dbReference type="EMBL" id="MSE21333.1"/>
    </source>
</evidence>
<evidence type="ECO:0000256" key="11">
    <source>
        <dbReference type="ARBA" id="ARBA00047552"/>
    </source>
</evidence>
<dbReference type="EMBL" id="WKKY01000370">
    <property type="protein sequence ID" value="MSE21333.1"/>
    <property type="molecule type" value="Genomic_DNA"/>
</dbReference>
<evidence type="ECO:0000256" key="13">
    <source>
        <dbReference type="SAM" id="Coils"/>
    </source>
</evidence>
<dbReference type="GO" id="GO:0005524">
    <property type="term" value="F:ATP binding"/>
    <property type="evidence" value="ECO:0007669"/>
    <property type="project" value="UniProtKB-KW"/>
</dbReference>
<dbReference type="SUPFAM" id="SSF46589">
    <property type="entry name" value="tRNA-binding arm"/>
    <property type="match status" value="1"/>
</dbReference>
<evidence type="ECO:0000256" key="9">
    <source>
        <dbReference type="ARBA" id="ARBA00024407"/>
    </source>
</evidence>
<dbReference type="AlphaFoldDB" id="A0A844EMX7"/>
<dbReference type="InterPro" id="IPR010978">
    <property type="entry name" value="tRNA-bd_arm"/>
</dbReference>
<dbReference type="InterPro" id="IPR019499">
    <property type="entry name" value="Val-tRNA_synth_tRNA-bd"/>
</dbReference>